<dbReference type="AlphaFoldDB" id="A0A8T0X431"/>
<evidence type="ECO:0000256" key="1">
    <source>
        <dbReference type="SAM" id="MobiDB-lite"/>
    </source>
</evidence>
<organism evidence="2 3">
    <name type="scientific">Panicum virgatum</name>
    <name type="common">Blackwell switchgrass</name>
    <dbReference type="NCBI Taxonomy" id="38727"/>
    <lineage>
        <taxon>Eukaryota</taxon>
        <taxon>Viridiplantae</taxon>
        <taxon>Streptophyta</taxon>
        <taxon>Embryophyta</taxon>
        <taxon>Tracheophyta</taxon>
        <taxon>Spermatophyta</taxon>
        <taxon>Magnoliopsida</taxon>
        <taxon>Liliopsida</taxon>
        <taxon>Poales</taxon>
        <taxon>Poaceae</taxon>
        <taxon>PACMAD clade</taxon>
        <taxon>Panicoideae</taxon>
        <taxon>Panicodae</taxon>
        <taxon>Paniceae</taxon>
        <taxon>Panicinae</taxon>
        <taxon>Panicum</taxon>
        <taxon>Panicum sect. Hiantes</taxon>
    </lineage>
</organism>
<feature type="compositionally biased region" description="Basic residues" evidence="1">
    <location>
        <begin position="1"/>
        <end position="10"/>
    </location>
</feature>
<comment type="caution">
    <text evidence="2">The sequence shown here is derived from an EMBL/GenBank/DDBJ whole genome shotgun (WGS) entry which is preliminary data.</text>
</comment>
<feature type="compositionally biased region" description="Pro residues" evidence="1">
    <location>
        <begin position="33"/>
        <end position="53"/>
    </location>
</feature>
<feature type="region of interest" description="Disordered" evidence="1">
    <location>
        <begin position="1"/>
        <end position="85"/>
    </location>
</feature>
<sequence length="134" mass="13444">LPRSERRRPTHQPGSHRAGSLPATCPRAAPPHLNVPPSPVPIHAPPPLLPPSPADSAIPHSAPPESPRRIRAPGGARGGDLPNRLAAPRAGAPGMMLAAACAFLLFGGSAGDANVGRACAVVAALAVSLRGVCV</sequence>
<evidence type="ECO:0000313" key="2">
    <source>
        <dbReference type="EMBL" id="KAG2656312.1"/>
    </source>
</evidence>
<evidence type="ECO:0000313" key="3">
    <source>
        <dbReference type="Proteomes" id="UP000823388"/>
    </source>
</evidence>
<name>A0A8T0X431_PANVG</name>
<proteinExistence type="predicted"/>
<dbReference type="Proteomes" id="UP000823388">
    <property type="component" value="Chromosome 1K"/>
</dbReference>
<keyword evidence="3" id="KW-1185">Reference proteome</keyword>
<accession>A0A8T0X431</accession>
<feature type="non-terminal residue" evidence="2">
    <location>
        <position position="1"/>
    </location>
</feature>
<reference evidence="2 3" key="1">
    <citation type="submission" date="2020-05" db="EMBL/GenBank/DDBJ databases">
        <title>WGS assembly of Panicum virgatum.</title>
        <authorList>
            <person name="Lovell J.T."/>
            <person name="Jenkins J."/>
            <person name="Shu S."/>
            <person name="Juenger T.E."/>
            <person name="Schmutz J."/>
        </authorList>
    </citation>
    <scope>NUCLEOTIDE SEQUENCE [LARGE SCALE GENOMIC DNA]</scope>
    <source>
        <strain evidence="3">cv. AP13</strain>
    </source>
</reference>
<dbReference type="EMBL" id="CM029037">
    <property type="protein sequence ID" value="KAG2656312.1"/>
    <property type="molecule type" value="Genomic_DNA"/>
</dbReference>
<feature type="non-terminal residue" evidence="2">
    <location>
        <position position="134"/>
    </location>
</feature>
<gene>
    <name evidence="2" type="ORF">PVAP13_1KG073977</name>
</gene>
<protein>
    <submittedName>
        <fullName evidence="2">Uncharacterized protein</fullName>
    </submittedName>
</protein>